<evidence type="ECO:0000256" key="3">
    <source>
        <dbReference type="ARBA" id="ARBA00050958"/>
    </source>
</evidence>
<evidence type="ECO:0000256" key="2">
    <source>
        <dbReference type="ARBA" id="ARBA00025714"/>
    </source>
</evidence>
<dbReference type="SUPFAM" id="SSF51735">
    <property type="entry name" value="NAD(P)-binding Rossmann-fold domains"/>
    <property type="match status" value="1"/>
</dbReference>
<comment type="function">
    <text evidence="5">In the Amaryllidaceae alkaloids biosynthesic pathway, catalyzes the conversion of noroxomaritidine to oxomaritidine, a precursor of haemanthamine- and crinamine-type alkaloids, promising anticancer agents. Can also, to some extent, catalyze the condensation of 3,4-dihydroxybenzaldehyde (3,4-DHBA) and tyramine to produce norbelladine, and of isovanillin and tyramine to produce 4'-O-methylnorbelladine.</text>
</comment>
<evidence type="ECO:0000259" key="7">
    <source>
        <dbReference type="SMART" id="SM00822"/>
    </source>
</evidence>
<feature type="domain" description="Ketoreductase" evidence="7">
    <location>
        <begin position="38"/>
        <end position="228"/>
    </location>
</feature>
<evidence type="ECO:0000313" key="8">
    <source>
        <dbReference type="EMBL" id="KAG0460065.1"/>
    </source>
</evidence>
<name>A0A835PWT1_VANPL</name>
<keyword evidence="1" id="KW-0560">Oxidoreductase</keyword>
<evidence type="ECO:0000256" key="6">
    <source>
        <dbReference type="ARBA" id="ARBA00069361"/>
    </source>
</evidence>
<dbReference type="Gene3D" id="3.40.50.720">
    <property type="entry name" value="NAD(P)-binding Rossmann-like Domain"/>
    <property type="match status" value="1"/>
</dbReference>
<dbReference type="PRINTS" id="PR00081">
    <property type="entry name" value="GDHRDH"/>
</dbReference>
<dbReference type="OrthoDB" id="1669814at2759"/>
<gene>
    <name evidence="8" type="ORF">HPP92_023193</name>
</gene>
<dbReference type="Proteomes" id="UP000639772">
    <property type="component" value="Chromosome 12"/>
</dbReference>
<dbReference type="SMART" id="SM00822">
    <property type="entry name" value="PKS_KR"/>
    <property type="match status" value="1"/>
</dbReference>
<evidence type="ECO:0000256" key="5">
    <source>
        <dbReference type="ARBA" id="ARBA00055943"/>
    </source>
</evidence>
<evidence type="ECO:0000313" key="9">
    <source>
        <dbReference type="Proteomes" id="UP000639772"/>
    </source>
</evidence>
<sequence>MASVSNGTDKATNLTVEEFSKAGKGEQSYFGQKPLKDRVAIVTGGSGGIGSEISTHLAALGAKVVVGYVGDSSLAEAVLSAINSASAGLPGPRAIAVEADVSDESQVKALFDEAQKAFGPTIHILVAAAGVQARHLADISSEQWERTFNINAKGTFLCCREAARRLKRCGGGRIITLSSSTVGSLRRGYGAYAASKAVVEVITRVLAKELSGTGITANAVAPGPIATPMFFAGKTEERVRALAADNPMGRLGDPRDVAPMVGFLASDAGEWVNGQVIRLNGGYI</sequence>
<evidence type="ECO:0000256" key="1">
    <source>
        <dbReference type="ARBA" id="ARBA00023002"/>
    </source>
</evidence>
<dbReference type="InterPro" id="IPR057326">
    <property type="entry name" value="KR_dom"/>
</dbReference>
<accession>A0A835PWT1</accession>
<dbReference type="EMBL" id="JADCNM010000012">
    <property type="protein sequence ID" value="KAG0460065.1"/>
    <property type="molecule type" value="Genomic_DNA"/>
</dbReference>
<comment type="catalytic activity">
    <reaction evidence="3">
        <text>(10bS,4aR)-noroxomaritidine + NADPH + H(+) = (10bS,4aR)-oxomaritidine + NADP(+)</text>
        <dbReference type="Rhea" id="RHEA:63200"/>
        <dbReference type="ChEBI" id="CHEBI:15378"/>
        <dbReference type="ChEBI" id="CHEBI:57783"/>
        <dbReference type="ChEBI" id="CHEBI:58349"/>
        <dbReference type="ChEBI" id="CHEBI:133996"/>
        <dbReference type="ChEBI" id="CHEBI:146209"/>
    </reaction>
    <physiologicalReaction direction="left-to-right" evidence="3">
        <dbReference type="Rhea" id="RHEA:63201"/>
    </physiologicalReaction>
</comment>
<organism evidence="8 9">
    <name type="scientific">Vanilla planifolia</name>
    <name type="common">Vanilla</name>
    <dbReference type="NCBI Taxonomy" id="51239"/>
    <lineage>
        <taxon>Eukaryota</taxon>
        <taxon>Viridiplantae</taxon>
        <taxon>Streptophyta</taxon>
        <taxon>Embryophyta</taxon>
        <taxon>Tracheophyta</taxon>
        <taxon>Spermatophyta</taxon>
        <taxon>Magnoliopsida</taxon>
        <taxon>Liliopsida</taxon>
        <taxon>Asparagales</taxon>
        <taxon>Orchidaceae</taxon>
        <taxon>Vanilloideae</taxon>
        <taxon>Vanilleae</taxon>
        <taxon>Vanilla</taxon>
    </lineage>
</organism>
<dbReference type="PANTHER" id="PTHR48107">
    <property type="entry name" value="NADPH-DEPENDENT ALDEHYDE REDUCTASE-LIKE PROTEIN, CHLOROPLASTIC-RELATED"/>
    <property type="match status" value="1"/>
</dbReference>
<dbReference type="Pfam" id="PF13561">
    <property type="entry name" value="adh_short_C2"/>
    <property type="match status" value="1"/>
</dbReference>
<proteinExistence type="inferred from homology"/>
<dbReference type="FunFam" id="3.40.50.720:FF:000084">
    <property type="entry name" value="Short-chain dehydrogenase reductase"/>
    <property type="match status" value="1"/>
</dbReference>
<dbReference type="AlphaFoldDB" id="A0A835PWT1"/>
<dbReference type="InterPro" id="IPR036291">
    <property type="entry name" value="NAD(P)-bd_dom_sf"/>
</dbReference>
<dbReference type="InterPro" id="IPR002347">
    <property type="entry name" value="SDR_fam"/>
</dbReference>
<comment type="catalytic activity">
    <reaction evidence="4">
        <text>(10bR,4aS)-noroxomaritidine + NADPH + H(+) = (10bR,4aS)-oxomaritidine + NADP(+)</text>
        <dbReference type="Rhea" id="RHEA:63196"/>
        <dbReference type="ChEBI" id="CHEBI:15378"/>
        <dbReference type="ChEBI" id="CHEBI:57783"/>
        <dbReference type="ChEBI" id="CHEBI:58349"/>
        <dbReference type="ChEBI" id="CHEBI:133995"/>
        <dbReference type="ChEBI" id="CHEBI:146208"/>
    </reaction>
    <physiologicalReaction direction="left-to-right" evidence="4">
        <dbReference type="Rhea" id="RHEA:63197"/>
    </physiologicalReaction>
</comment>
<reference evidence="8 9" key="1">
    <citation type="journal article" date="2020" name="Nat. Food">
        <title>A phased Vanilla planifolia genome enables genetic improvement of flavour and production.</title>
        <authorList>
            <person name="Hasing T."/>
            <person name="Tang H."/>
            <person name="Brym M."/>
            <person name="Khazi F."/>
            <person name="Huang T."/>
            <person name="Chambers A.H."/>
        </authorList>
    </citation>
    <scope>NUCLEOTIDE SEQUENCE [LARGE SCALE GENOMIC DNA]</scope>
    <source>
        <tissue evidence="8">Leaf</tissue>
    </source>
</reference>
<dbReference type="PRINTS" id="PR00080">
    <property type="entry name" value="SDRFAMILY"/>
</dbReference>
<dbReference type="GO" id="GO:0016614">
    <property type="term" value="F:oxidoreductase activity, acting on CH-OH group of donors"/>
    <property type="evidence" value="ECO:0007669"/>
    <property type="project" value="UniProtKB-ARBA"/>
</dbReference>
<comment type="caution">
    <text evidence="8">The sequence shown here is derived from an EMBL/GenBank/DDBJ whole genome shotgun (WGS) entry which is preliminary data.</text>
</comment>
<protein>
    <recommendedName>
        <fullName evidence="6">Noroxomaritidine/norcraugsodine reductase</fullName>
    </recommendedName>
</protein>
<evidence type="ECO:0000256" key="4">
    <source>
        <dbReference type="ARBA" id="ARBA00052456"/>
    </source>
</evidence>
<comment type="similarity">
    <text evidence="2">Belongs to the short-chain dehydrogenases/reductases (SDR) family. SDR65C subfamily.</text>
</comment>
<dbReference type="PANTHER" id="PTHR48107:SF8">
    <property type="entry name" value="OS06G0185100 PROTEIN"/>
    <property type="match status" value="1"/>
</dbReference>